<protein>
    <recommendedName>
        <fullName evidence="3">Thioredoxin domain-containing protein</fullName>
    </recommendedName>
</protein>
<dbReference type="SUPFAM" id="SSF52833">
    <property type="entry name" value="Thioredoxin-like"/>
    <property type="match status" value="1"/>
</dbReference>
<dbReference type="AlphaFoldDB" id="A0A9E6XYZ7"/>
<dbReference type="PROSITE" id="PS51352">
    <property type="entry name" value="THIOREDOXIN_2"/>
    <property type="match status" value="1"/>
</dbReference>
<evidence type="ECO:0000256" key="1">
    <source>
        <dbReference type="SAM" id="MobiDB-lite"/>
    </source>
</evidence>
<accession>A0A9E6XYZ7</accession>
<gene>
    <name evidence="4" type="ORF">DSM104329_03487</name>
</gene>
<evidence type="ECO:0000313" key="5">
    <source>
        <dbReference type="Proteomes" id="UP001162834"/>
    </source>
</evidence>
<reference evidence="4" key="1">
    <citation type="journal article" date="2022" name="Int. J. Syst. Evol. Microbiol.">
        <title>Pseudomonas aegrilactucae sp. nov. and Pseudomonas morbosilactucae sp. nov., pathogens causing bacterial rot of lettuce in Japan.</title>
        <authorList>
            <person name="Sawada H."/>
            <person name="Fujikawa T."/>
            <person name="Satou M."/>
        </authorList>
    </citation>
    <scope>NUCLEOTIDE SEQUENCE</scope>
    <source>
        <strain evidence="4">0166_1</strain>
    </source>
</reference>
<keyword evidence="5" id="KW-1185">Reference proteome</keyword>
<dbReference type="PROSITE" id="PS51257">
    <property type="entry name" value="PROKAR_LIPOPROTEIN"/>
    <property type="match status" value="1"/>
</dbReference>
<proteinExistence type="predicted"/>
<dbReference type="InterPro" id="IPR036249">
    <property type="entry name" value="Thioredoxin-like_sf"/>
</dbReference>
<dbReference type="RefSeq" id="WP_259311137.1">
    <property type="nucleotide sequence ID" value="NZ_CP087164.1"/>
</dbReference>
<feature type="signal peptide" evidence="2">
    <location>
        <begin position="1"/>
        <end position="22"/>
    </location>
</feature>
<feature type="domain" description="Thioredoxin" evidence="3">
    <location>
        <begin position="183"/>
        <end position="327"/>
    </location>
</feature>
<organism evidence="4 5">
    <name type="scientific">Capillimicrobium parvum</name>
    <dbReference type="NCBI Taxonomy" id="2884022"/>
    <lineage>
        <taxon>Bacteria</taxon>
        <taxon>Bacillati</taxon>
        <taxon>Actinomycetota</taxon>
        <taxon>Thermoleophilia</taxon>
        <taxon>Solirubrobacterales</taxon>
        <taxon>Capillimicrobiaceae</taxon>
        <taxon>Capillimicrobium</taxon>
    </lineage>
</organism>
<feature type="region of interest" description="Disordered" evidence="1">
    <location>
        <begin position="21"/>
        <end position="40"/>
    </location>
</feature>
<dbReference type="EMBL" id="CP087164">
    <property type="protein sequence ID" value="UGS37074.1"/>
    <property type="molecule type" value="Genomic_DNA"/>
</dbReference>
<sequence>MRRVLPLVVVLAALFVVGCGSNGDSSEPPPTPQPSARAEDFPAAKGKTLMSLREGLPKGPILAPTTAASLHVGENRVAFALRDRANKLLSGADVALYTTDHDGGNVRGPYLAHTESLKVKPQFESRNTAQDPEAAKTIYVAEVPIPRSGKRVITGVARLDGRVVATTGFELTIPRKGQKGLPPEVGDKAIDVHTPTITSVGGDAAKISTRVPPAEPMLQTDLHSVLGKKPVVLVFATPQLCQSRICGPVVDVAMQVQSDYGDKATFIQQEIYNNNRVDDGFTSQVNDWRLPTEPWIFVIDREGRIADRFEGAVSVGELERAVAKVTKDPSSKDTSSKNT</sequence>
<evidence type="ECO:0000259" key="3">
    <source>
        <dbReference type="PROSITE" id="PS51352"/>
    </source>
</evidence>
<name>A0A9E6XYZ7_9ACTN</name>
<evidence type="ECO:0000313" key="4">
    <source>
        <dbReference type="EMBL" id="UGS37074.1"/>
    </source>
</evidence>
<dbReference type="KEGG" id="sbae:DSM104329_03487"/>
<dbReference type="InterPro" id="IPR013766">
    <property type="entry name" value="Thioredoxin_domain"/>
</dbReference>
<feature type="chain" id="PRO_5039051459" description="Thioredoxin domain-containing protein" evidence="2">
    <location>
        <begin position="23"/>
        <end position="339"/>
    </location>
</feature>
<dbReference type="Proteomes" id="UP001162834">
    <property type="component" value="Chromosome"/>
</dbReference>
<evidence type="ECO:0000256" key="2">
    <source>
        <dbReference type="SAM" id="SignalP"/>
    </source>
</evidence>
<keyword evidence="2" id="KW-0732">Signal</keyword>